<proteinExistence type="predicted"/>
<name>A0A9P4HDX5_9PLEO</name>
<organism evidence="1 2">
    <name type="scientific">Setomelanomma holmii</name>
    <dbReference type="NCBI Taxonomy" id="210430"/>
    <lineage>
        <taxon>Eukaryota</taxon>
        <taxon>Fungi</taxon>
        <taxon>Dikarya</taxon>
        <taxon>Ascomycota</taxon>
        <taxon>Pezizomycotina</taxon>
        <taxon>Dothideomycetes</taxon>
        <taxon>Pleosporomycetidae</taxon>
        <taxon>Pleosporales</taxon>
        <taxon>Pleosporineae</taxon>
        <taxon>Phaeosphaeriaceae</taxon>
        <taxon>Setomelanomma</taxon>
    </lineage>
</organism>
<dbReference type="EMBL" id="ML978170">
    <property type="protein sequence ID" value="KAF2032843.1"/>
    <property type="molecule type" value="Genomic_DNA"/>
</dbReference>
<gene>
    <name evidence="1" type="ORF">EK21DRAFT_86853</name>
</gene>
<dbReference type="Proteomes" id="UP000799777">
    <property type="component" value="Unassembled WGS sequence"/>
</dbReference>
<comment type="caution">
    <text evidence="1">The sequence shown here is derived from an EMBL/GenBank/DDBJ whole genome shotgun (WGS) entry which is preliminary data.</text>
</comment>
<protein>
    <submittedName>
        <fullName evidence="1">Uncharacterized protein</fullName>
    </submittedName>
</protein>
<evidence type="ECO:0000313" key="1">
    <source>
        <dbReference type="EMBL" id="KAF2032843.1"/>
    </source>
</evidence>
<keyword evidence="2" id="KW-1185">Reference proteome</keyword>
<reference evidence="1" key="1">
    <citation type="journal article" date="2020" name="Stud. Mycol.">
        <title>101 Dothideomycetes genomes: a test case for predicting lifestyles and emergence of pathogens.</title>
        <authorList>
            <person name="Haridas S."/>
            <person name="Albert R."/>
            <person name="Binder M."/>
            <person name="Bloem J."/>
            <person name="Labutti K."/>
            <person name="Salamov A."/>
            <person name="Andreopoulos B."/>
            <person name="Baker S."/>
            <person name="Barry K."/>
            <person name="Bills G."/>
            <person name="Bluhm B."/>
            <person name="Cannon C."/>
            <person name="Castanera R."/>
            <person name="Culley D."/>
            <person name="Daum C."/>
            <person name="Ezra D."/>
            <person name="Gonzalez J."/>
            <person name="Henrissat B."/>
            <person name="Kuo A."/>
            <person name="Liang C."/>
            <person name="Lipzen A."/>
            <person name="Lutzoni F."/>
            <person name="Magnuson J."/>
            <person name="Mondo S."/>
            <person name="Nolan M."/>
            <person name="Ohm R."/>
            <person name="Pangilinan J."/>
            <person name="Park H.-J."/>
            <person name="Ramirez L."/>
            <person name="Alfaro M."/>
            <person name="Sun H."/>
            <person name="Tritt A."/>
            <person name="Yoshinaga Y."/>
            <person name="Zwiers L.-H."/>
            <person name="Turgeon B."/>
            <person name="Goodwin S."/>
            <person name="Spatafora J."/>
            <person name="Crous P."/>
            <person name="Grigoriev I."/>
        </authorList>
    </citation>
    <scope>NUCLEOTIDE SEQUENCE</scope>
    <source>
        <strain evidence="1">CBS 110217</strain>
    </source>
</reference>
<dbReference type="AlphaFoldDB" id="A0A9P4HDX5"/>
<sequence>MLETSYKLFRDHNTSPFMNIHQQLRQEAKDAMFGLANFRMTVDIRKISGFGKTLQRIFEPGSSNVSPFIDPVRLPVPNFIARYIENLMIVVIISRGKLESGTYLDDIGVDDHVREDRDTYGLREGVQRLVELISRTDAKGDRIMNLRSLTLVVEDRYKSHKWHAQKAVWLLKLFAALFAEPLKTLYGIPDPRFECFDVAEEGDTSEGEKGIPRAFSDNYADDWRRTLQQKEMSSGLDASSMAQRDRTDAALTEFNKIDNCVRTLRTQNEKESDRRRSSGSGPTSFWNGMAPIMLVLQDTAFPQLEIHNLLHMARVFTATGDGRSLRAIQHVIKHYWEVSTSQMRNCIQDMISADDRTGDLSVVTAPSEGSNDGIGLVRQYCAQFAAALVCPLLAEIAAQPRTETWEDEERRYVKVGEEVKVYMNDLTMVSLLCHIACDDLLTSDSGDGRFRNLEKPA</sequence>
<evidence type="ECO:0000313" key="2">
    <source>
        <dbReference type="Proteomes" id="UP000799777"/>
    </source>
</evidence>
<accession>A0A9P4HDX5</accession>